<name>A0A3R9EBA2_9PSEU</name>
<protein>
    <recommendedName>
        <fullName evidence="3">Peptidase M41 domain-containing protein</fullName>
    </recommendedName>
</protein>
<dbReference type="RefSeq" id="WP_125305567.1">
    <property type="nucleotide sequence ID" value="NZ_RSEC01000002.1"/>
</dbReference>
<evidence type="ECO:0000313" key="1">
    <source>
        <dbReference type="EMBL" id="RSD26435.1"/>
    </source>
</evidence>
<organism evidence="1 2">
    <name type="scientific">Amycolatopsis eburnea</name>
    <dbReference type="NCBI Taxonomy" id="2267691"/>
    <lineage>
        <taxon>Bacteria</taxon>
        <taxon>Bacillati</taxon>
        <taxon>Actinomycetota</taxon>
        <taxon>Actinomycetes</taxon>
        <taxon>Pseudonocardiales</taxon>
        <taxon>Pseudonocardiaceae</taxon>
        <taxon>Amycolatopsis</taxon>
    </lineage>
</organism>
<dbReference type="InterPro" id="IPR037219">
    <property type="entry name" value="Peptidase_M41-like"/>
</dbReference>
<gene>
    <name evidence="1" type="ORF">EIY87_00165</name>
</gene>
<dbReference type="Gene3D" id="1.20.58.760">
    <property type="entry name" value="Peptidase M41"/>
    <property type="match status" value="1"/>
</dbReference>
<dbReference type="GO" id="GO:0005524">
    <property type="term" value="F:ATP binding"/>
    <property type="evidence" value="ECO:0007669"/>
    <property type="project" value="InterPro"/>
</dbReference>
<evidence type="ECO:0000313" key="2">
    <source>
        <dbReference type="Proteomes" id="UP000267081"/>
    </source>
</evidence>
<keyword evidence="2" id="KW-1185">Reference proteome</keyword>
<sequence>MPKYTAEEAEILALAAHEVGHAMVCSKYGIKVVKLWINGDAGQTQHAEPDMTDQKQVDGALAVFFGGLEAGAAWVQRNAGMWRGQALRWSRQCSESDLSNYRGLRRHGSVSQAKHQAMARTVISSNWGRIDRLAKKLATDGHLGGRHFN</sequence>
<reference evidence="1 2" key="1">
    <citation type="submission" date="2018-12" db="EMBL/GenBank/DDBJ databases">
        <title>Amycolatopsis eburnea sp. nov. actinomycete associate with arbuscular mycorrhiza fungal spore.</title>
        <authorList>
            <person name="Lumyong S."/>
            <person name="Chaiya L."/>
        </authorList>
    </citation>
    <scope>NUCLEOTIDE SEQUENCE [LARGE SCALE GENOMIC DNA]</scope>
    <source>
        <strain evidence="1 2">GLM-1</strain>
    </source>
</reference>
<evidence type="ECO:0008006" key="3">
    <source>
        <dbReference type="Google" id="ProtNLM"/>
    </source>
</evidence>
<accession>A0A3R9EBA2</accession>
<dbReference type="AlphaFoldDB" id="A0A3R9EBA2"/>
<proteinExistence type="predicted"/>
<dbReference type="GO" id="GO:0004222">
    <property type="term" value="F:metalloendopeptidase activity"/>
    <property type="evidence" value="ECO:0007669"/>
    <property type="project" value="InterPro"/>
</dbReference>
<dbReference type="EMBL" id="RSEC01000002">
    <property type="protein sequence ID" value="RSD26435.1"/>
    <property type="molecule type" value="Genomic_DNA"/>
</dbReference>
<dbReference type="Proteomes" id="UP000267081">
    <property type="component" value="Unassembled WGS sequence"/>
</dbReference>
<dbReference type="OrthoDB" id="3638404at2"/>
<dbReference type="SUPFAM" id="SSF140990">
    <property type="entry name" value="FtsH protease domain-like"/>
    <property type="match status" value="1"/>
</dbReference>
<comment type="caution">
    <text evidence="1">The sequence shown here is derived from an EMBL/GenBank/DDBJ whole genome shotgun (WGS) entry which is preliminary data.</text>
</comment>
<dbReference type="GO" id="GO:0006508">
    <property type="term" value="P:proteolysis"/>
    <property type="evidence" value="ECO:0007669"/>
    <property type="project" value="InterPro"/>
</dbReference>
<dbReference type="GO" id="GO:0004176">
    <property type="term" value="F:ATP-dependent peptidase activity"/>
    <property type="evidence" value="ECO:0007669"/>
    <property type="project" value="InterPro"/>
</dbReference>